<dbReference type="EMBL" id="CP076723">
    <property type="protein sequence ID" value="QWV95673.1"/>
    <property type="molecule type" value="Genomic_DNA"/>
</dbReference>
<dbReference type="Proteomes" id="UP000683557">
    <property type="component" value="Chromosome"/>
</dbReference>
<dbReference type="PANTHER" id="PTHR32089:SF112">
    <property type="entry name" value="LYSOZYME-LIKE PROTEIN-RELATED"/>
    <property type="match status" value="1"/>
</dbReference>
<organism evidence="7 8">
    <name type="scientific">Geomonas oryzisoli</name>
    <dbReference type="NCBI Taxonomy" id="2847992"/>
    <lineage>
        <taxon>Bacteria</taxon>
        <taxon>Pseudomonadati</taxon>
        <taxon>Thermodesulfobacteriota</taxon>
        <taxon>Desulfuromonadia</taxon>
        <taxon>Geobacterales</taxon>
        <taxon>Geobacteraceae</taxon>
        <taxon>Geomonas</taxon>
    </lineage>
</organism>
<dbReference type="CDD" id="cd11386">
    <property type="entry name" value="MCP_signal"/>
    <property type="match status" value="1"/>
</dbReference>
<keyword evidence="4" id="KW-1133">Transmembrane helix</keyword>
<keyword evidence="8" id="KW-1185">Reference proteome</keyword>
<evidence type="ECO:0000259" key="6">
    <source>
        <dbReference type="PROSITE" id="PS50885"/>
    </source>
</evidence>
<gene>
    <name evidence="7" type="ORF">KP004_08765</name>
</gene>
<dbReference type="Pfam" id="PF00015">
    <property type="entry name" value="MCPsignal"/>
    <property type="match status" value="1"/>
</dbReference>
<keyword evidence="4" id="KW-0472">Membrane</keyword>
<sequence length="430" mass="45041">MVEASYRPAIHFYQVAQSDFFPALLAGDQAKVTQSLATLSGLYEQHRSSIDKLVTVTNAKGAALEKSAGAELSRSTVLLIALCLAVILGCLVLSAFIIKNIHSTFVACTTVMDRIATGDLSVEVSVQGGGSVRSMMISLKTMVERFSDVMRQLHATSATLVDAADQLSVASEQIAGNAGNAANESVTMATASEEMAATSHEISRNCQHAAENSRCTSTIAETGVAVVAGTITVMERIAQRVRGLSGTVEQLGQRSDQIGQIIGTIEDIADQTNLLALNAAIEAARAGEQGRGFAVVADEVRALAERTTKATREIGDMIKTIQQETKGVVVAMEEGVHEVESGTGEATKSSTALGEILDQVNAVAGEIVQIAQAAEEQTATTGMISGNIRQITDLVQSTAAGAHQCAGQAAQLTDCVKDLERIMSQFKLAG</sequence>
<evidence type="ECO:0000256" key="1">
    <source>
        <dbReference type="ARBA" id="ARBA00023224"/>
    </source>
</evidence>
<protein>
    <submittedName>
        <fullName evidence="7">Methyl-accepting chemotaxis protein</fullName>
    </submittedName>
</protein>
<comment type="similarity">
    <text evidence="2">Belongs to the methyl-accepting chemotaxis (MCP) protein family.</text>
</comment>
<feature type="domain" description="HAMP" evidence="6">
    <location>
        <begin position="109"/>
        <end position="151"/>
    </location>
</feature>
<feature type="transmembrane region" description="Helical" evidence="4">
    <location>
        <begin position="76"/>
        <end position="98"/>
    </location>
</feature>
<dbReference type="Pfam" id="PF00672">
    <property type="entry name" value="HAMP"/>
    <property type="match status" value="1"/>
</dbReference>
<evidence type="ECO:0000313" key="8">
    <source>
        <dbReference type="Proteomes" id="UP000683557"/>
    </source>
</evidence>
<dbReference type="PROSITE" id="PS50885">
    <property type="entry name" value="HAMP"/>
    <property type="match status" value="1"/>
</dbReference>
<dbReference type="PROSITE" id="PS50111">
    <property type="entry name" value="CHEMOTAXIS_TRANSDUC_2"/>
    <property type="match status" value="1"/>
</dbReference>
<evidence type="ECO:0000259" key="5">
    <source>
        <dbReference type="PROSITE" id="PS50111"/>
    </source>
</evidence>
<proteinExistence type="inferred from homology"/>
<dbReference type="InterPro" id="IPR004089">
    <property type="entry name" value="MCPsignal_dom"/>
</dbReference>
<evidence type="ECO:0000256" key="2">
    <source>
        <dbReference type="ARBA" id="ARBA00029447"/>
    </source>
</evidence>
<evidence type="ECO:0000256" key="4">
    <source>
        <dbReference type="SAM" id="Phobius"/>
    </source>
</evidence>
<feature type="domain" description="Methyl-accepting transducer" evidence="5">
    <location>
        <begin position="156"/>
        <end position="392"/>
    </location>
</feature>
<evidence type="ECO:0000256" key="3">
    <source>
        <dbReference type="PROSITE-ProRule" id="PRU00284"/>
    </source>
</evidence>
<name>A0ABX8JBI0_9BACT</name>
<keyword evidence="4" id="KW-0812">Transmembrane</keyword>
<reference evidence="7 8" key="1">
    <citation type="submission" date="2021-06" db="EMBL/GenBank/DDBJ databases">
        <title>Gemonas diversity in paddy soil.</title>
        <authorList>
            <person name="Liu G."/>
        </authorList>
    </citation>
    <scope>NUCLEOTIDE SEQUENCE [LARGE SCALE GENOMIC DNA]</scope>
    <source>
        <strain evidence="7 8">RG10</strain>
    </source>
</reference>
<dbReference type="InterPro" id="IPR003660">
    <property type="entry name" value="HAMP_dom"/>
</dbReference>
<dbReference type="SMART" id="SM00283">
    <property type="entry name" value="MA"/>
    <property type="match status" value="1"/>
</dbReference>
<keyword evidence="1 3" id="KW-0807">Transducer</keyword>
<dbReference type="PANTHER" id="PTHR32089">
    <property type="entry name" value="METHYL-ACCEPTING CHEMOTAXIS PROTEIN MCPB"/>
    <property type="match status" value="1"/>
</dbReference>
<evidence type="ECO:0000313" key="7">
    <source>
        <dbReference type="EMBL" id="QWV95673.1"/>
    </source>
</evidence>
<accession>A0ABX8JBI0</accession>